<dbReference type="EMBL" id="JBEPMM010000002">
    <property type="protein sequence ID" value="MET3691584.1"/>
    <property type="molecule type" value="Genomic_DNA"/>
</dbReference>
<dbReference type="NCBIfam" id="TIGR00745">
    <property type="entry name" value="apbA_panE"/>
    <property type="match status" value="1"/>
</dbReference>
<keyword evidence="14" id="KW-1185">Reference proteome</keyword>
<evidence type="ECO:0000256" key="4">
    <source>
        <dbReference type="ARBA" id="ARBA00019465"/>
    </source>
</evidence>
<dbReference type="Pfam" id="PF08546">
    <property type="entry name" value="ApbA_C"/>
    <property type="match status" value="1"/>
</dbReference>
<dbReference type="GO" id="GO:0008677">
    <property type="term" value="F:2-dehydropantoate 2-reductase activity"/>
    <property type="evidence" value="ECO:0007669"/>
    <property type="project" value="UniProtKB-EC"/>
</dbReference>
<evidence type="ECO:0000256" key="1">
    <source>
        <dbReference type="ARBA" id="ARBA00004994"/>
    </source>
</evidence>
<comment type="catalytic activity">
    <reaction evidence="9 10">
        <text>(R)-pantoate + NADP(+) = 2-dehydropantoate + NADPH + H(+)</text>
        <dbReference type="Rhea" id="RHEA:16233"/>
        <dbReference type="ChEBI" id="CHEBI:11561"/>
        <dbReference type="ChEBI" id="CHEBI:15378"/>
        <dbReference type="ChEBI" id="CHEBI:15980"/>
        <dbReference type="ChEBI" id="CHEBI:57783"/>
        <dbReference type="ChEBI" id="CHEBI:58349"/>
        <dbReference type="EC" id="1.1.1.169"/>
    </reaction>
</comment>
<name>A0ABV2L175_9HYPH</name>
<evidence type="ECO:0000256" key="6">
    <source>
        <dbReference type="ARBA" id="ARBA00022857"/>
    </source>
</evidence>
<evidence type="ECO:0000256" key="9">
    <source>
        <dbReference type="ARBA" id="ARBA00048793"/>
    </source>
</evidence>
<evidence type="ECO:0000256" key="8">
    <source>
        <dbReference type="ARBA" id="ARBA00032024"/>
    </source>
</evidence>
<keyword evidence="7 10" id="KW-0560">Oxidoreductase</keyword>
<dbReference type="InterPro" id="IPR008927">
    <property type="entry name" value="6-PGluconate_DH-like_C_sf"/>
</dbReference>
<feature type="domain" description="Ketopantoate reductase C-terminal" evidence="12">
    <location>
        <begin position="185"/>
        <end position="305"/>
    </location>
</feature>
<evidence type="ECO:0000259" key="11">
    <source>
        <dbReference type="Pfam" id="PF02558"/>
    </source>
</evidence>
<evidence type="ECO:0000313" key="13">
    <source>
        <dbReference type="EMBL" id="MET3691584.1"/>
    </source>
</evidence>
<dbReference type="InterPro" id="IPR003710">
    <property type="entry name" value="ApbA"/>
</dbReference>
<dbReference type="SUPFAM" id="SSF51735">
    <property type="entry name" value="NAD(P)-binding Rossmann-fold domains"/>
    <property type="match status" value="1"/>
</dbReference>
<keyword evidence="6 10" id="KW-0521">NADP</keyword>
<comment type="similarity">
    <text evidence="2 10">Belongs to the ketopantoate reductase family.</text>
</comment>
<comment type="caution">
    <text evidence="13">The sequence shown here is derived from an EMBL/GenBank/DDBJ whole genome shotgun (WGS) entry which is preliminary data.</text>
</comment>
<dbReference type="Gene3D" id="1.10.1040.10">
    <property type="entry name" value="N-(1-d-carboxylethyl)-l-norvaline Dehydrogenase, domain 2"/>
    <property type="match status" value="1"/>
</dbReference>
<dbReference type="NCBIfam" id="NF005094">
    <property type="entry name" value="PRK06522.2-5"/>
    <property type="match status" value="1"/>
</dbReference>
<dbReference type="InterPro" id="IPR013328">
    <property type="entry name" value="6PGD_dom2"/>
</dbReference>
<dbReference type="Gene3D" id="3.40.50.720">
    <property type="entry name" value="NAD(P)-binding Rossmann-like Domain"/>
    <property type="match status" value="1"/>
</dbReference>
<dbReference type="EC" id="1.1.1.169" evidence="3 10"/>
<dbReference type="PANTHER" id="PTHR21708:SF26">
    <property type="entry name" value="2-DEHYDROPANTOATE 2-REDUCTASE"/>
    <property type="match status" value="1"/>
</dbReference>
<feature type="domain" description="Ketopantoate reductase N-terminal" evidence="11">
    <location>
        <begin position="3"/>
        <end position="155"/>
    </location>
</feature>
<evidence type="ECO:0000256" key="5">
    <source>
        <dbReference type="ARBA" id="ARBA00022655"/>
    </source>
</evidence>
<dbReference type="PANTHER" id="PTHR21708">
    <property type="entry name" value="PROBABLE 2-DEHYDROPANTOATE 2-REDUCTASE"/>
    <property type="match status" value="1"/>
</dbReference>
<evidence type="ECO:0000256" key="10">
    <source>
        <dbReference type="RuleBase" id="RU362068"/>
    </source>
</evidence>
<reference evidence="13 14" key="1">
    <citation type="submission" date="2024-06" db="EMBL/GenBank/DDBJ databases">
        <title>Genomic Encyclopedia of Type Strains, Phase IV (KMG-IV): sequencing the most valuable type-strain genomes for metagenomic binning, comparative biology and taxonomic classification.</title>
        <authorList>
            <person name="Goeker M."/>
        </authorList>
    </citation>
    <scope>NUCLEOTIDE SEQUENCE [LARGE SCALE GENOMIC DNA]</scope>
    <source>
        <strain evidence="13 14">DSM 21331</strain>
    </source>
</reference>
<dbReference type="InterPro" id="IPR036291">
    <property type="entry name" value="NAD(P)-bd_dom_sf"/>
</dbReference>
<evidence type="ECO:0000256" key="2">
    <source>
        <dbReference type="ARBA" id="ARBA00007870"/>
    </source>
</evidence>
<evidence type="ECO:0000256" key="3">
    <source>
        <dbReference type="ARBA" id="ARBA00013014"/>
    </source>
</evidence>
<proteinExistence type="inferred from homology"/>
<comment type="pathway">
    <text evidence="1 10">Cofactor biosynthesis; (R)-pantothenate biosynthesis; (R)-pantoate from 3-methyl-2-oxobutanoate: step 2/2.</text>
</comment>
<protein>
    <recommendedName>
        <fullName evidence="4 10">2-dehydropantoate 2-reductase</fullName>
        <ecNumber evidence="3 10">1.1.1.169</ecNumber>
    </recommendedName>
    <alternativeName>
        <fullName evidence="8 10">Ketopantoate reductase</fullName>
    </alternativeName>
</protein>
<dbReference type="Proteomes" id="UP001549145">
    <property type="component" value="Unassembled WGS sequence"/>
</dbReference>
<dbReference type="Pfam" id="PF02558">
    <property type="entry name" value="ApbA"/>
    <property type="match status" value="1"/>
</dbReference>
<evidence type="ECO:0000256" key="7">
    <source>
        <dbReference type="ARBA" id="ARBA00023002"/>
    </source>
</evidence>
<keyword evidence="5 10" id="KW-0566">Pantothenate biosynthesis</keyword>
<accession>A0ABV2L175</accession>
<dbReference type="RefSeq" id="WP_238280321.1">
    <property type="nucleotide sequence ID" value="NZ_BPQL01000084.1"/>
</dbReference>
<dbReference type="InterPro" id="IPR013752">
    <property type="entry name" value="KPA_reductase"/>
</dbReference>
<sequence length="317" mass="33235">MRVLVVGAGATGGYFGARLAEAGRDVTFLVRPARAETLAHAGLKVEGPAGNLHIAAPQTVTAADLAAGKAGAFDLVLFSCKAYDLDGAISDVAPAIGAETAILPLLNGMRHLDALDARFGAERVLGGSCAIAATLGPAGEIRQMNQLHTLTFGERAGGRSARVEAIEALMRGVNFQPRLSESMVLEMWEKWSFLATLAGSTCLMRATIGDIVAAPGGLGFIEALMEECRAIAEAAGYAPRPNVADNTRKTLTAEGSAFTASMLRDIEGGARIEADHIIGDLIARAPDADGHPMLDRVYTHLKAYENRRAREAAAKTQ</sequence>
<evidence type="ECO:0000313" key="14">
    <source>
        <dbReference type="Proteomes" id="UP001549145"/>
    </source>
</evidence>
<organism evidence="13 14">
    <name type="scientific">Methylobacterium goesingense</name>
    <dbReference type="NCBI Taxonomy" id="243690"/>
    <lineage>
        <taxon>Bacteria</taxon>
        <taxon>Pseudomonadati</taxon>
        <taxon>Pseudomonadota</taxon>
        <taxon>Alphaproteobacteria</taxon>
        <taxon>Hyphomicrobiales</taxon>
        <taxon>Methylobacteriaceae</taxon>
        <taxon>Methylobacterium</taxon>
    </lineage>
</organism>
<dbReference type="InterPro" id="IPR051402">
    <property type="entry name" value="KPR-Related"/>
</dbReference>
<dbReference type="InterPro" id="IPR013332">
    <property type="entry name" value="KPR_N"/>
</dbReference>
<gene>
    <name evidence="13" type="ORF">ABID43_001109</name>
</gene>
<evidence type="ECO:0000259" key="12">
    <source>
        <dbReference type="Pfam" id="PF08546"/>
    </source>
</evidence>
<comment type="function">
    <text evidence="10">Catalyzes the NADPH-dependent reduction of ketopantoate into pantoic acid.</text>
</comment>
<dbReference type="SUPFAM" id="SSF48179">
    <property type="entry name" value="6-phosphogluconate dehydrogenase C-terminal domain-like"/>
    <property type="match status" value="1"/>
</dbReference>